<sequence>MTSNIVPLERLGLSDLDLVGGKNASLGEM</sequence>
<dbReference type="SUPFAM" id="SSF56059">
    <property type="entry name" value="Glutathione synthetase ATP-binding domain-like"/>
    <property type="match status" value="1"/>
</dbReference>
<feature type="non-terminal residue" evidence="1">
    <location>
        <position position="29"/>
    </location>
</feature>
<gene>
    <name evidence="1" type="ORF">METZ01_LOCUS452300</name>
</gene>
<dbReference type="AlphaFoldDB" id="A0A382ZUY4"/>
<protein>
    <submittedName>
        <fullName evidence="1">Uncharacterized protein</fullName>
    </submittedName>
</protein>
<evidence type="ECO:0000313" key="1">
    <source>
        <dbReference type="EMBL" id="SVD99446.1"/>
    </source>
</evidence>
<reference evidence="1" key="1">
    <citation type="submission" date="2018-05" db="EMBL/GenBank/DDBJ databases">
        <authorList>
            <person name="Lanie J.A."/>
            <person name="Ng W.-L."/>
            <person name="Kazmierczak K.M."/>
            <person name="Andrzejewski T.M."/>
            <person name="Davidsen T.M."/>
            <person name="Wayne K.J."/>
            <person name="Tettelin H."/>
            <person name="Glass J.I."/>
            <person name="Rusch D."/>
            <person name="Podicherti R."/>
            <person name="Tsui H.-C.T."/>
            <person name="Winkler M.E."/>
        </authorList>
    </citation>
    <scope>NUCLEOTIDE SEQUENCE</scope>
</reference>
<name>A0A382ZUY4_9ZZZZ</name>
<dbReference type="EMBL" id="UINC01186966">
    <property type="protein sequence ID" value="SVD99446.1"/>
    <property type="molecule type" value="Genomic_DNA"/>
</dbReference>
<organism evidence="1">
    <name type="scientific">marine metagenome</name>
    <dbReference type="NCBI Taxonomy" id="408172"/>
    <lineage>
        <taxon>unclassified sequences</taxon>
        <taxon>metagenomes</taxon>
        <taxon>ecological metagenomes</taxon>
    </lineage>
</organism>
<proteinExistence type="predicted"/>
<accession>A0A382ZUY4</accession>